<name>A0A2J8WMN8_PONAB</name>
<comment type="caution">
    <text evidence="1">The sequence shown here is derived from an EMBL/GenBank/DDBJ whole genome shotgun (WGS) entry which is preliminary data.</text>
</comment>
<dbReference type="EMBL" id="NDHI03003384">
    <property type="protein sequence ID" value="PNJ71032.1"/>
    <property type="molecule type" value="Genomic_DNA"/>
</dbReference>
<evidence type="ECO:0000313" key="1">
    <source>
        <dbReference type="EMBL" id="PNJ71032.1"/>
    </source>
</evidence>
<proteinExistence type="predicted"/>
<organism evidence="1">
    <name type="scientific">Pongo abelii</name>
    <name type="common">Sumatran orangutan</name>
    <name type="synonym">Pongo pygmaeus abelii</name>
    <dbReference type="NCBI Taxonomy" id="9601"/>
    <lineage>
        <taxon>Eukaryota</taxon>
        <taxon>Metazoa</taxon>
        <taxon>Chordata</taxon>
        <taxon>Craniata</taxon>
        <taxon>Vertebrata</taxon>
        <taxon>Euteleostomi</taxon>
        <taxon>Mammalia</taxon>
        <taxon>Eutheria</taxon>
        <taxon>Euarchontoglires</taxon>
        <taxon>Primates</taxon>
        <taxon>Haplorrhini</taxon>
        <taxon>Catarrhini</taxon>
        <taxon>Hominidae</taxon>
        <taxon>Pongo</taxon>
    </lineage>
</organism>
<dbReference type="AlphaFoldDB" id="A0A2J8WMN8"/>
<reference evidence="1" key="1">
    <citation type="submission" date="2017-12" db="EMBL/GenBank/DDBJ databases">
        <title>High-resolution comparative analysis of great ape genomes.</title>
        <authorList>
            <person name="Pollen A."/>
            <person name="Hastie A."/>
            <person name="Hormozdiari F."/>
            <person name="Dougherty M."/>
            <person name="Liu R."/>
            <person name="Chaisson M."/>
            <person name="Hoppe E."/>
            <person name="Hill C."/>
            <person name="Pang A."/>
            <person name="Hillier L."/>
            <person name="Baker C."/>
            <person name="Armstrong J."/>
            <person name="Shendure J."/>
            <person name="Paten B."/>
            <person name="Wilson R."/>
            <person name="Chao H."/>
            <person name="Schneider V."/>
            <person name="Ventura M."/>
            <person name="Kronenberg Z."/>
            <person name="Murali S."/>
            <person name="Gordon D."/>
            <person name="Cantsilieris S."/>
            <person name="Munson K."/>
            <person name="Nelson B."/>
            <person name="Raja A."/>
            <person name="Underwood J."/>
            <person name="Diekhans M."/>
            <person name="Fiddes I."/>
            <person name="Haussler D."/>
            <person name="Eichler E."/>
        </authorList>
    </citation>
    <scope>NUCLEOTIDE SEQUENCE [LARGE SCALE GENOMIC DNA]</scope>
    <source>
        <strain evidence="1">Susie</strain>
    </source>
</reference>
<gene>
    <name evidence="1" type="ORF">CR201_G0009286</name>
</gene>
<sequence>MRKIHLQPQVLRLTSPRNISPISNLKNDRAHVAAGRSYAHFQPEKDADSLCSPISQGKQVQELTHPSYCLLKLI</sequence>
<accession>A0A2J8WMN8</accession>
<protein>
    <submittedName>
        <fullName evidence="1">Uncharacterized protein</fullName>
    </submittedName>
</protein>